<feature type="transmembrane region" description="Helical" evidence="6">
    <location>
        <begin position="139"/>
        <end position="157"/>
    </location>
</feature>
<keyword evidence="5 6" id="KW-0472">Membrane</keyword>
<gene>
    <name evidence="8" type="ORF">KAM351_21990</name>
</gene>
<dbReference type="GO" id="GO:0005886">
    <property type="term" value="C:plasma membrane"/>
    <property type="evidence" value="ECO:0007669"/>
    <property type="project" value="UniProtKB-SubCell"/>
</dbReference>
<feature type="domain" description="Cytochrome b561 bacterial/Ni-hydrogenase" evidence="7">
    <location>
        <begin position="10"/>
        <end position="170"/>
    </location>
</feature>
<evidence type="ECO:0000256" key="6">
    <source>
        <dbReference type="SAM" id="Phobius"/>
    </source>
</evidence>
<comment type="caution">
    <text evidence="8">The sequence shown here is derived from an EMBL/GenBank/DDBJ whole genome shotgun (WGS) entry which is preliminary data.</text>
</comment>
<dbReference type="SUPFAM" id="SSF81342">
    <property type="entry name" value="Transmembrane di-heme cytochromes"/>
    <property type="match status" value="1"/>
</dbReference>
<evidence type="ECO:0000256" key="4">
    <source>
        <dbReference type="ARBA" id="ARBA00022989"/>
    </source>
</evidence>
<dbReference type="Gene3D" id="1.20.950.20">
    <property type="entry name" value="Transmembrane di-heme cytochromes, Chain C"/>
    <property type="match status" value="1"/>
</dbReference>
<dbReference type="GO" id="GO:0020037">
    <property type="term" value="F:heme binding"/>
    <property type="evidence" value="ECO:0007669"/>
    <property type="project" value="TreeGrafter"/>
</dbReference>
<dbReference type="InterPro" id="IPR011577">
    <property type="entry name" value="Cyt_b561_bac/Ni-Hgenase"/>
</dbReference>
<reference evidence="8" key="1">
    <citation type="submission" date="2021-07" db="EMBL/GenBank/DDBJ databases">
        <title>Draft genome sequence of carbapenem-resistant Aeromonas spp. in Japan.</title>
        <authorList>
            <person name="Maehana S."/>
            <person name="Suzuki M."/>
            <person name="Kitasato H."/>
        </authorList>
    </citation>
    <scope>NUCLEOTIDE SEQUENCE</scope>
    <source>
        <strain evidence="8">KAM351</strain>
    </source>
</reference>
<name>A0AA37CYF0_AERCA</name>
<dbReference type="PANTHER" id="PTHR30485">
    <property type="entry name" value="NI/FE-HYDROGENASE 1 B-TYPE CYTOCHROME SUBUNIT"/>
    <property type="match status" value="1"/>
</dbReference>
<evidence type="ECO:0000313" key="9">
    <source>
        <dbReference type="Proteomes" id="UP000886934"/>
    </source>
</evidence>
<evidence type="ECO:0000259" key="7">
    <source>
        <dbReference type="Pfam" id="PF01292"/>
    </source>
</evidence>
<dbReference type="RefSeq" id="WP_103259558.1">
    <property type="nucleotide sequence ID" value="NZ_BPND01000031.1"/>
</dbReference>
<protein>
    <submittedName>
        <fullName evidence="8">Cytochrome b</fullName>
    </submittedName>
</protein>
<dbReference type="GO" id="GO:0009055">
    <property type="term" value="F:electron transfer activity"/>
    <property type="evidence" value="ECO:0007669"/>
    <property type="project" value="InterPro"/>
</dbReference>
<keyword evidence="4 6" id="KW-1133">Transmembrane helix</keyword>
<dbReference type="Proteomes" id="UP000886934">
    <property type="component" value="Unassembled WGS sequence"/>
</dbReference>
<feature type="transmembrane region" description="Helical" evidence="6">
    <location>
        <begin position="13"/>
        <end position="32"/>
    </location>
</feature>
<feature type="transmembrane region" description="Helical" evidence="6">
    <location>
        <begin position="101"/>
        <end position="119"/>
    </location>
</feature>
<dbReference type="PANTHER" id="PTHR30485:SF2">
    <property type="entry name" value="BLL0597 PROTEIN"/>
    <property type="match status" value="1"/>
</dbReference>
<keyword evidence="3 6" id="KW-0812">Transmembrane</keyword>
<evidence type="ECO:0000256" key="2">
    <source>
        <dbReference type="ARBA" id="ARBA00022475"/>
    </source>
</evidence>
<dbReference type="EMBL" id="BPNN01000028">
    <property type="protein sequence ID" value="GJA63588.1"/>
    <property type="molecule type" value="Genomic_DNA"/>
</dbReference>
<organism evidence="8 9">
    <name type="scientific">Aeromonas caviae</name>
    <name type="common">Aeromonas punctata</name>
    <dbReference type="NCBI Taxonomy" id="648"/>
    <lineage>
        <taxon>Bacteria</taxon>
        <taxon>Pseudomonadati</taxon>
        <taxon>Pseudomonadota</taxon>
        <taxon>Gammaproteobacteria</taxon>
        <taxon>Aeromonadales</taxon>
        <taxon>Aeromonadaceae</taxon>
        <taxon>Aeromonas</taxon>
    </lineage>
</organism>
<dbReference type="InterPro" id="IPR016174">
    <property type="entry name" value="Di-haem_cyt_TM"/>
</dbReference>
<evidence type="ECO:0000313" key="8">
    <source>
        <dbReference type="EMBL" id="GJA63588.1"/>
    </source>
</evidence>
<dbReference type="InterPro" id="IPR051542">
    <property type="entry name" value="Hydrogenase_cytochrome"/>
</dbReference>
<sequence>MPSRKADPFHWDALVRLTHWGVAAICIGNLWLNEAGEEWHERMGYAVMVLIGIRLLWGLTFARGHARLRALIPSREDFRHQADALRERTPPTPGHHGSGKLAVWALWLLVLATAGTGWFQNTETGFDLGADDWHEWCTWALQGMIALHLCAIAYTSWRQRSNLVTRMLPGRRARASAGQQQEPNV</sequence>
<proteinExistence type="predicted"/>
<evidence type="ECO:0000256" key="3">
    <source>
        <dbReference type="ARBA" id="ARBA00022692"/>
    </source>
</evidence>
<dbReference type="GO" id="GO:0022904">
    <property type="term" value="P:respiratory electron transport chain"/>
    <property type="evidence" value="ECO:0007669"/>
    <property type="project" value="InterPro"/>
</dbReference>
<evidence type="ECO:0000256" key="5">
    <source>
        <dbReference type="ARBA" id="ARBA00023136"/>
    </source>
</evidence>
<comment type="subcellular location">
    <subcellularLocation>
        <location evidence="1">Cell membrane</location>
        <topology evidence="1">Multi-pass membrane protein</topology>
    </subcellularLocation>
</comment>
<dbReference type="AlphaFoldDB" id="A0AA37CYF0"/>
<evidence type="ECO:0000256" key="1">
    <source>
        <dbReference type="ARBA" id="ARBA00004651"/>
    </source>
</evidence>
<accession>A0AA37CYF0</accession>
<dbReference type="Pfam" id="PF01292">
    <property type="entry name" value="Ni_hydr_CYTB"/>
    <property type="match status" value="1"/>
</dbReference>
<keyword evidence="2" id="KW-1003">Cell membrane</keyword>
<feature type="transmembrane region" description="Helical" evidence="6">
    <location>
        <begin position="44"/>
        <end position="62"/>
    </location>
</feature>